<feature type="region of interest" description="Disordered" evidence="1">
    <location>
        <begin position="90"/>
        <end position="113"/>
    </location>
</feature>
<proteinExistence type="predicted"/>
<feature type="region of interest" description="Disordered" evidence="1">
    <location>
        <begin position="629"/>
        <end position="654"/>
    </location>
</feature>
<evidence type="ECO:0000313" key="3">
    <source>
        <dbReference type="Proteomes" id="UP000650467"/>
    </source>
</evidence>
<name>A0A835SXN7_CHLIN</name>
<reference evidence="2" key="1">
    <citation type="journal article" date="2020" name="bioRxiv">
        <title>Comparative genomics of Chlamydomonas.</title>
        <authorList>
            <person name="Craig R.J."/>
            <person name="Hasan A.R."/>
            <person name="Ness R.W."/>
            <person name="Keightley P.D."/>
        </authorList>
    </citation>
    <scope>NUCLEOTIDE SEQUENCE</scope>
    <source>
        <strain evidence="2">SAG 7.73</strain>
    </source>
</reference>
<organism evidence="2 3">
    <name type="scientific">Chlamydomonas incerta</name>
    <dbReference type="NCBI Taxonomy" id="51695"/>
    <lineage>
        <taxon>Eukaryota</taxon>
        <taxon>Viridiplantae</taxon>
        <taxon>Chlorophyta</taxon>
        <taxon>core chlorophytes</taxon>
        <taxon>Chlorophyceae</taxon>
        <taxon>CS clade</taxon>
        <taxon>Chlamydomonadales</taxon>
        <taxon>Chlamydomonadaceae</taxon>
        <taxon>Chlamydomonas</taxon>
    </lineage>
</organism>
<accession>A0A835SXN7</accession>
<evidence type="ECO:0000256" key="1">
    <source>
        <dbReference type="SAM" id="MobiDB-lite"/>
    </source>
</evidence>
<comment type="caution">
    <text evidence="2">The sequence shown here is derived from an EMBL/GenBank/DDBJ whole genome shotgun (WGS) entry which is preliminary data.</text>
</comment>
<evidence type="ECO:0000313" key="2">
    <source>
        <dbReference type="EMBL" id="KAG2435202.1"/>
    </source>
</evidence>
<dbReference type="Proteomes" id="UP000650467">
    <property type="component" value="Unassembled WGS sequence"/>
</dbReference>
<gene>
    <name evidence="2" type="ORF">HXX76_007285</name>
</gene>
<feature type="region of interest" description="Disordered" evidence="1">
    <location>
        <begin position="141"/>
        <end position="164"/>
    </location>
</feature>
<keyword evidence="3" id="KW-1185">Reference proteome</keyword>
<dbReference type="EMBL" id="JAEHOC010000015">
    <property type="protein sequence ID" value="KAG2435202.1"/>
    <property type="molecule type" value="Genomic_DNA"/>
</dbReference>
<feature type="compositionally biased region" description="Low complexity" evidence="1">
    <location>
        <begin position="141"/>
        <end position="150"/>
    </location>
</feature>
<sequence length="654" mass="67878">MHRYSIGIGLQRRVVARPCVRQAACRPVRAVVRPVAYRTSAKEAGLTPEQVMARQKKYENEYNAVSSRLTGVVRRAINASVTDLLLRQHAAHHAQHHPASTDAPADANPSREVGGISSQLWAATERVDRATGIGRRLGAGEAAEVAATARQETDEEEAPEDWSSATPCDMAAAFMRCMDEQMRELQYGTGADEEADELLVAFPSSALLSSSGGGVQGVIEKVAQATSYARGPAGPAAVRALRSLAAAVGRIATQPNVYVARDKASAVMTCLTGVAEALEGAVRHTTTATGAADPEQSPTSSVDFWAEYVEYAAQQRGTGHTQQQATEAESHESGVSLEAAALLREAAAVLDCIASKSCDISPRKAAAAHNAPTHPLMSLLETRLFAAATWRSDSAAETAASLVDLLAYALSPARAGNTLAPSGREARAVACGGLRAMAGAQKALAVTLREHDADPASASRMLAALAEALGAAAIARDTFNPSRGPRPVAMFGEAQLLAGLSRMCTGEAMAIATQSHDSINITPSDASLVLEVLAEQGRSVAEAHREQISQVLKALRAVPTSLRELAQLPGELLVQQQAAAAAAAARAARRAASTASGSAAETLNLLRRTAAGYGPVAAAGAAAAVAHDTQSGVGGTIAQQQQQQQQPTDPTKSS</sequence>
<dbReference type="AlphaFoldDB" id="A0A835SXN7"/>
<protein>
    <submittedName>
        <fullName evidence="2">Uncharacterized protein</fullName>
    </submittedName>
</protein>
<dbReference type="OrthoDB" id="544625at2759"/>